<sequence length="685" mass="75657">MAGPSPNEGTNGTSPSQLLEYTTVAAQSLQQIAKTYCVPFLQPISSLTLRVIEGHETAKVNKNVYYRIVQLLHMVECVIGAMCFTHKYNLPIEDLEIIGRFASILQKVHGSVRSHQDLGKIRRLFRRRELITQLEICEIELQEVCDAMKLRGFVDIAAAVDLMESNARERHQELLSLLQTNNLSQQSVWDSMRTIQGSSTSLLSLLPASPQIFHGRTQELEEVVGALMATPARVAILGPGGIGKTTLAKAALHNPDVVAKYGCRWFVSCDGANTNYELVNTVGFHLGLESSPQLARQIVQYFSQCGPAFLVLDNLETPWECNEYRDKVEEFLALLSDVGQLALLITMRGAQRPGKVKWNRPFMPPLRPLHPSASTQIFYDISDPPTMAELSDFEEIMSMTGHLPLAVSLMASVASSEGYSGTLSRWRAGDTSLVSTGHGRGSNLDRSIQISLSSPRMMSTPTALDLLSLLAVLPDGLSDAELAVRVVPIPSPFECKSILLCTSLAYIDRDGRIKALSPIRDYVQRVYPPKKALLDSLGTYWQHLLNLWDTHLQLPNKDLASQLTANIGNINSLILHAEKVEGSLDEPMLHTIITLTKFSQFMLKSDSPSLPLVPKYADGLQATDLGWKYFMLRLSCSGPPVTLSEARLLIPETMKAMILAGDVKGQGESSIEHLLNDSRIDLTLW</sequence>
<dbReference type="Proteomes" id="UP000620124">
    <property type="component" value="Unassembled WGS sequence"/>
</dbReference>
<reference evidence="2" key="1">
    <citation type="submission" date="2020-05" db="EMBL/GenBank/DDBJ databases">
        <title>Mycena genomes resolve the evolution of fungal bioluminescence.</title>
        <authorList>
            <person name="Tsai I.J."/>
        </authorList>
    </citation>
    <scope>NUCLEOTIDE SEQUENCE</scope>
    <source>
        <strain evidence="2">CCC161011</strain>
    </source>
</reference>
<gene>
    <name evidence="2" type="ORF">MVEN_01107300</name>
</gene>
<dbReference type="Pfam" id="PF20703">
    <property type="entry name" value="nSTAND1"/>
    <property type="match status" value="1"/>
</dbReference>
<comment type="caution">
    <text evidence="2">The sequence shown here is derived from an EMBL/GenBank/DDBJ whole genome shotgun (WGS) entry which is preliminary data.</text>
</comment>
<name>A0A8H6Y8N8_9AGAR</name>
<organism evidence="2 3">
    <name type="scientific">Mycena venus</name>
    <dbReference type="NCBI Taxonomy" id="2733690"/>
    <lineage>
        <taxon>Eukaryota</taxon>
        <taxon>Fungi</taxon>
        <taxon>Dikarya</taxon>
        <taxon>Basidiomycota</taxon>
        <taxon>Agaricomycotina</taxon>
        <taxon>Agaricomycetes</taxon>
        <taxon>Agaricomycetidae</taxon>
        <taxon>Agaricales</taxon>
        <taxon>Marasmiineae</taxon>
        <taxon>Mycenaceae</taxon>
        <taxon>Mycena</taxon>
    </lineage>
</organism>
<accession>A0A8H6Y8N8</accession>
<evidence type="ECO:0000259" key="1">
    <source>
        <dbReference type="Pfam" id="PF20703"/>
    </source>
</evidence>
<proteinExistence type="predicted"/>
<keyword evidence="3" id="KW-1185">Reference proteome</keyword>
<dbReference type="GO" id="GO:0043531">
    <property type="term" value="F:ADP binding"/>
    <property type="evidence" value="ECO:0007669"/>
    <property type="project" value="InterPro"/>
</dbReference>
<dbReference type="PRINTS" id="PR00364">
    <property type="entry name" value="DISEASERSIST"/>
</dbReference>
<feature type="domain" description="Novel STAND NTPase 1" evidence="1">
    <location>
        <begin position="209"/>
        <end position="348"/>
    </location>
</feature>
<dbReference type="GO" id="GO:0007166">
    <property type="term" value="P:cell surface receptor signaling pathway"/>
    <property type="evidence" value="ECO:0007669"/>
    <property type="project" value="InterPro"/>
</dbReference>
<dbReference type="InterPro" id="IPR027417">
    <property type="entry name" value="P-loop_NTPase"/>
</dbReference>
<evidence type="ECO:0000313" key="2">
    <source>
        <dbReference type="EMBL" id="KAF7354196.1"/>
    </source>
</evidence>
<dbReference type="InterPro" id="IPR049052">
    <property type="entry name" value="nSTAND1"/>
</dbReference>
<dbReference type="PANTHER" id="PTHR47691">
    <property type="entry name" value="REGULATOR-RELATED"/>
    <property type="match status" value="1"/>
</dbReference>
<dbReference type="EMBL" id="JACAZI010000008">
    <property type="protein sequence ID" value="KAF7354196.1"/>
    <property type="molecule type" value="Genomic_DNA"/>
</dbReference>
<dbReference type="SUPFAM" id="SSF52540">
    <property type="entry name" value="P-loop containing nucleoside triphosphate hydrolases"/>
    <property type="match status" value="1"/>
</dbReference>
<protein>
    <submittedName>
        <fullName evidence="2">NB-ARC domain-containing protein</fullName>
    </submittedName>
</protein>
<dbReference type="InterPro" id="IPR036537">
    <property type="entry name" value="Adaptor_Cbl_N_dom_sf"/>
</dbReference>
<dbReference type="AlphaFoldDB" id="A0A8H6Y8N8"/>
<dbReference type="OrthoDB" id="3040891at2759"/>
<dbReference type="PANTHER" id="PTHR47691:SF3">
    <property type="entry name" value="HTH-TYPE TRANSCRIPTIONAL REGULATOR RV0890C-RELATED"/>
    <property type="match status" value="1"/>
</dbReference>
<dbReference type="Gene3D" id="3.40.50.300">
    <property type="entry name" value="P-loop containing nucleotide triphosphate hydrolases"/>
    <property type="match status" value="1"/>
</dbReference>
<dbReference type="CDD" id="cd21037">
    <property type="entry name" value="MLKL_NTD"/>
    <property type="match status" value="1"/>
</dbReference>
<dbReference type="Gene3D" id="1.20.930.20">
    <property type="entry name" value="Adaptor protein Cbl, N-terminal domain"/>
    <property type="match status" value="1"/>
</dbReference>
<dbReference type="InterPro" id="IPR059179">
    <property type="entry name" value="MLKL-like_MCAfunc"/>
</dbReference>
<evidence type="ECO:0000313" key="3">
    <source>
        <dbReference type="Proteomes" id="UP000620124"/>
    </source>
</evidence>